<protein>
    <submittedName>
        <fullName evidence="8">Cytochrome p450</fullName>
    </submittedName>
</protein>
<evidence type="ECO:0000256" key="6">
    <source>
        <dbReference type="PIRSR" id="PIRSR602401-1"/>
    </source>
</evidence>
<dbReference type="GO" id="GO:0020037">
    <property type="term" value="F:heme binding"/>
    <property type="evidence" value="ECO:0007669"/>
    <property type="project" value="InterPro"/>
</dbReference>
<feature type="binding site" description="axial binding residue" evidence="6">
    <location>
        <position position="469"/>
    </location>
    <ligand>
        <name>heme</name>
        <dbReference type="ChEBI" id="CHEBI:30413"/>
    </ligand>
    <ligandPart>
        <name>Fe</name>
        <dbReference type="ChEBI" id="CHEBI:18248"/>
    </ligandPart>
</feature>
<dbReference type="GO" id="GO:0016705">
    <property type="term" value="F:oxidoreductase activity, acting on paired donors, with incorporation or reduction of molecular oxygen"/>
    <property type="evidence" value="ECO:0007669"/>
    <property type="project" value="InterPro"/>
</dbReference>
<evidence type="ECO:0000313" key="8">
    <source>
        <dbReference type="EMBL" id="RAR07186.1"/>
    </source>
</evidence>
<dbReference type="PRINTS" id="PR00463">
    <property type="entry name" value="EP450I"/>
</dbReference>
<keyword evidence="3 6" id="KW-0349">Heme</keyword>
<dbReference type="Proteomes" id="UP000249619">
    <property type="component" value="Unassembled WGS sequence"/>
</dbReference>
<accession>A0A364MZ97</accession>
<keyword evidence="7" id="KW-0503">Monooxygenase</keyword>
<evidence type="ECO:0000256" key="2">
    <source>
        <dbReference type="ARBA" id="ARBA00010617"/>
    </source>
</evidence>
<evidence type="ECO:0000256" key="5">
    <source>
        <dbReference type="ARBA" id="ARBA00023004"/>
    </source>
</evidence>
<dbReference type="Pfam" id="PF00067">
    <property type="entry name" value="p450"/>
    <property type="match status" value="1"/>
</dbReference>
<dbReference type="PRINTS" id="PR00385">
    <property type="entry name" value="P450"/>
</dbReference>
<dbReference type="PANTHER" id="PTHR24305">
    <property type="entry name" value="CYTOCHROME P450"/>
    <property type="match status" value="1"/>
</dbReference>
<comment type="caution">
    <text evidence="8">The sequence shown here is derived from an EMBL/GenBank/DDBJ whole genome shotgun (WGS) entry which is preliminary data.</text>
</comment>
<dbReference type="PROSITE" id="PS00086">
    <property type="entry name" value="CYTOCHROME_P450"/>
    <property type="match status" value="1"/>
</dbReference>
<dbReference type="GO" id="GO:0005506">
    <property type="term" value="F:iron ion binding"/>
    <property type="evidence" value="ECO:0007669"/>
    <property type="project" value="InterPro"/>
</dbReference>
<dbReference type="STRING" id="183478.A0A364MZ97"/>
<evidence type="ECO:0000256" key="4">
    <source>
        <dbReference type="ARBA" id="ARBA00022723"/>
    </source>
</evidence>
<comment type="cofactor">
    <cofactor evidence="1 6">
        <name>heme</name>
        <dbReference type="ChEBI" id="CHEBI:30413"/>
    </cofactor>
</comment>
<dbReference type="InterPro" id="IPR017972">
    <property type="entry name" value="Cyt_P450_CS"/>
</dbReference>
<dbReference type="EMBL" id="QGDH01000104">
    <property type="protein sequence ID" value="RAR07186.1"/>
    <property type="molecule type" value="Genomic_DNA"/>
</dbReference>
<dbReference type="InterPro" id="IPR036396">
    <property type="entry name" value="Cyt_P450_sf"/>
</dbReference>
<dbReference type="InterPro" id="IPR001128">
    <property type="entry name" value="Cyt_P450"/>
</dbReference>
<dbReference type="InterPro" id="IPR050121">
    <property type="entry name" value="Cytochrome_P450_monoxygenase"/>
</dbReference>
<keyword evidence="7" id="KW-0560">Oxidoreductase</keyword>
<dbReference type="GO" id="GO:0004497">
    <property type="term" value="F:monooxygenase activity"/>
    <property type="evidence" value="ECO:0007669"/>
    <property type="project" value="UniProtKB-KW"/>
</dbReference>
<reference evidence="9" key="1">
    <citation type="submission" date="2018-05" db="EMBL/GenBank/DDBJ databases">
        <title>Draft genome sequence of Stemphylium lycopersici strain CIDEFI 213.</title>
        <authorList>
            <person name="Medina R."/>
            <person name="Franco M.E.E."/>
            <person name="Lucentini C.G."/>
            <person name="Saparrat M.C.N."/>
            <person name="Balatti P.A."/>
        </authorList>
    </citation>
    <scope>NUCLEOTIDE SEQUENCE [LARGE SCALE GENOMIC DNA]</scope>
    <source>
        <strain evidence="9">CIDEFI 213</strain>
    </source>
</reference>
<gene>
    <name evidence="8" type="ORF">DDE83_006623</name>
</gene>
<evidence type="ECO:0000256" key="7">
    <source>
        <dbReference type="RuleBase" id="RU000461"/>
    </source>
</evidence>
<evidence type="ECO:0000256" key="3">
    <source>
        <dbReference type="ARBA" id="ARBA00022617"/>
    </source>
</evidence>
<dbReference type="Gene3D" id="1.10.630.10">
    <property type="entry name" value="Cytochrome P450"/>
    <property type="match status" value="1"/>
</dbReference>
<keyword evidence="5 6" id="KW-0408">Iron</keyword>
<dbReference type="SUPFAM" id="SSF48264">
    <property type="entry name" value="Cytochrome P450"/>
    <property type="match status" value="1"/>
</dbReference>
<evidence type="ECO:0000256" key="1">
    <source>
        <dbReference type="ARBA" id="ARBA00001971"/>
    </source>
</evidence>
<organism evidence="8 9">
    <name type="scientific">Stemphylium lycopersici</name>
    <name type="common">Tomato gray leaf spot disease fungus</name>
    <name type="synonym">Thyrospora lycopersici</name>
    <dbReference type="NCBI Taxonomy" id="183478"/>
    <lineage>
        <taxon>Eukaryota</taxon>
        <taxon>Fungi</taxon>
        <taxon>Dikarya</taxon>
        <taxon>Ascomycota</taxon>
        <taxon>Pezizomycotina</taxon>
        <taxon>Dothideomycetes</taxon>
        <taxon>Pleosporomycetidae</taxon>
        <taxon>Pleosporales</taxon>
        <taxon>Pleosporineae</taxon>
        <taxon>Pleosporaceae</taxon>
        <taxon>Stemphylium</taxon>
    </lineage>
</organism>
<keyword evidence="4 6" id="KW-0479">Metal-binding</keyword>
<name>A0A364MZ97_STELY</name>
<keyword evidence="9" id="KW-1185">Reference proteome</keyword>
<proteinExistence type="inferred from homology"/>
<dbReference type="OrthoDB" id="1470350at2759"/>
<evidence type="ECO:0000313" key="9">
    <source>
        <dbReference type="Proteomes" id="UP000249619"/>
    </source>
</evidence>
<dbReference type="PANTHER" id="PTHR24305:SF210">
    <property type="entry name" value="CYTOCHROME P450 MONOOXYGENASE ASQL-RELATED"/>
    <property type="match status" value="1"/>
</dbReference>
<dbReference type="AlphaFoldDB" id="A0A364MZ97"/>
<dbReference type="CDD" id="cd11058">
    <property type="entry name" value="CYP60B-like"/>
    <property type="match status" value="1"/>
</dbReference>
<sequence length="523" mass="58980">MVHTARAATVHSEYLSVCSLFSVAIYRIYFHPLSKYPGPLLAKLTSVVWTYHFVKGDIIKWNDQLHTKYGETVRLGPDRLSFINPRAWKDIYGHKHGQYRPNVKNLERFVGKLTSNVHPMATEPTMAGHAAQKKQFNYAFSDRALTEQEGLIGKYIDRLVQVPKKGISASPDNKLEVDVAKLYNFTTFDIMGDLTFGEDLGQLETGVESSWVQAVFVTFKFLSKSAYSSYITQWLLTMPVSSVAARSVMKAYPLGGLLYAALAPKNVMEDCAKHIQSSNALVEKRLAKGNNGRPDIFGFILRQPSNAMSRAQMNANAGMFMMSGTETTATTLTAITWLLLNNPDKMHKVLREIRAFPDASHLTSTTVKTMKYMNAVIEEAMRLYPTGQVGLGSQREMAPGGNVVCGEWLPEKTQVAMPSWTVFNSPLFWKDPLAFVPERWLPEESDFAAYHEYDNHMAWVPFGTGPRACIGQNVALHEMRSILSRFLYEFDLELSPESRDWHDKKTAGIWSKPQLKVVVRKAR</sequence>
<dbReference type="InterPro" id="IPR002401">
    <property type="entry name" value="Cyt_P450_E_grp-I"/>
</dbReference>
<comment type="similarity">
    <text evidence="2 7">Belongs to the cytochrome P450 family.</text>
</comment>